<dbReference type="RefSeq" id="WP_095041031.1">
    <property type="nucleotide sequence ID" value="NZ_JAAEBQ010000001.1"/>
</dbReference>
<proteinExistence type="inferred from homology"/>
<comment type="cofactor">
    <cofactor evidence="1">
        <name>pyrroloquinoline quinone</name>
        <dbReference type="ChEBI" id="CHEBI:58442"/>
    </cofactor>
</comment>
<dbReference type="AlphaFoldDB" id="A0A9Q5B293"/>
<name>A0A9Q5B293_PSEFR</name>
<feature type="transmembrane region" description="Helical" evidence="4">
    <location>
        <begin position="72"/>
        <end position="95"/>
    </location>
</feature>
<dbReference type="GO" id="GO:0048038">
    <property type="term" value="F:quinone binding"/>
    <property type="evidence" value="ECO:0007669"/>
    <property type="project" value="InterPro"/>
</dbReference>
<feature type="transmembrane region" description="Helical" evidence="4">
    <location>
        <begin position="101"/>
        <end position="121"/>
    </location>
</feature>
<dbReference type="InterPro" id="IPR002372">
    <property type="entry name" value="PQQ_rpt_dom"/>
</dbReference>
<dbReference type="Proteomes" id="UP000564604">
    <property type="component" value="Unassembled WGS sequence"/>
</dbReference>
<dbReference type="SUPFAM" id="SSF50998">
    <property type="entry name" value="Quinoprotein alcohol dehydrogenase-like"/>
    <property type="match status" value="1"/>
</dbReference>
<dbReference type="PANTHER" id="PTHR32303:SF4">
    <property type="entry name" value="QUINOPROTEIN GLUCOSE DEHYDROGENASE"/>
    <property type="match status" value="1"/>
</dbReference>
<dbReference type="PANTHER" id="PTHR32303">
    <property type="entry name" value="QUINOPROTEIN ALCOHOL DEHYDROGENASE (CYTOCHROME C)"/>
    <property type="match status" value="1"/>
</dbReference>
<evidence type="ECO:0000259" key="5">
    <source>
        <dbReference type="Pfam" id="PF01011"/>
    </source>
</evidence>
<organism evidence="6 7">
    <name type="scientific">Pseudomonas fragi</name>
    <dbReference type="NCBI Taxonomy" id="296"/>
    <lineage>
        <taxon>Bacteria</taxon>
        <taxon>Pseudomonadati</taxon>
        <taxon>Pseudomonadota</taxon>
        <taxon>Gammaproteobacteria</taxon>
        <taxon>Pseudomonadales</taxon>
        <taxon>Pseudomonadaceae</taxon>
        <taxon>Pseudomonas</taxon>
    </lineage>
</organism>
<sequence>MQFQQDISDEVASLNTSRLPFWFAMLLVLLAAPLLAGGIYLMTLGGSGFYLFSGLMLLVSAIGFYRRSRLGVWAYLLLTAATGVWAFQEVGLQFWPLVPRLAGILAILVPVCLLAPVTGFGRRRIWQGLAGVCSAILLAGFAAMFFPHGVIKGVARAPVAVTTRDAANDGNWQHIGRTPTGTRFAPLEQITPDNVSNLEVAWTFRTGEMALVGSENQNTPIQVGDTLFICTPLNKVFAVNANSGEEIWRFDAKVENHNVWNRCRGVSYYDATQAADTVKASATTVQDCPQRVFLSTLDSRLIALDASTGQACRSFGDNGQVNLQQGMGEVKPTYYMGTSPVTVAGNLLIVGGWVYDNLETNEPSGVIRAFDATSGDLVWAWDLGNPDITRHPPEGQTYTRGTPNMWSTAAYDAERGLVYIPLGNSTPDYWGGHRSDASNHYASSVVALDYKTGRERWAYQTVHHDIWDYDIPAQPALYDVPDGKGGTLPALIQVTKTGNIFMLNRETGEPIAAVEERPVPQQELAGDKTAPTQPFSVGMPYIGQQRLTEADMWGATIYDQMLCRIQFKSLRYDGLYTPPGVTASLQHPGNFGGMNWGGVSINEDTGVMIVNDIRIPLNIQLIPSEHLLIKNDGKPHSEFAPQRGTPFAVRNSSFISAIDVPCQAPPYGTITGIDLKTREVMWQVPAGTLADTAIGGVKVNAPMPIGMPTLGGSLATRSGLVFFAGTQDYFLRAFNQDTGEEIWKGRLPVGAQATPMTFMSPSSRRQFVVVSAGGARSSADRGDYLIAYALPKGK</sequence>
<dbReference type="Gene3D" id="2.140.10.10">
    <property type="entry name" value="Quinoprotein alcohol dehydrogenase-like superfamily"/>
    <property type="match status" value="2"/>
</dbReference>
<accession>A0A9Q5B293</accession>
<dbReference type="SMART" id="SM00564">
    <property type="entry name" value="PQQ"/>
    <property type="match status" value="6"/>
</dbReference>
<evidence type="ECO:0000256" key="4">
    <source>
        <dbReference type="SAM" id="Phobius"/>
    </source>
</evidence>
<comment type="caution">
    <text evidence="6">The sequence shown here is derived from an EMBL/GenBank/DDBJ whole genome shotgun (WGS) entry which is preliminary data.</text>
</comment>
<dbReference type="GO" id="GO:0008876">
    <property type="term" value="F:quinoprotein glucose dehydrogenase activity"/>
    <property type="evidence" value="ECO:0007669"/>
    <property type="project" value="TreeGrafter"/>
</dbReference>
<protein>
    <submittedName>
        <fullName evidence="6">Membrane-bound PQQ-dependent dehydrogenase, glucose/quinate/shikimate family</fullName>
        <ecNumber evidence="6">1.1.-.-</ecNumber>
    </submittedName>
</protein>
<evidence type="ECO:0000313" key="6">
    <source>
        <dbReference type="EMBL" id="NNB50909.1"/>
    </source>
</evidence>
<keyword evidence="4" id="KW-1133">Transmembrane helix</keyword>
<evidence type="ECO:0000256" key="2">
    <source>
        <dbReference type="ARBA" id="ARBA00008156"/>
    </source>
</evidence>
<dbReference type="GO" id="GO:0016020">
    <property type="term" value="C:membrane"/>
    <property type="evidence" value="ECO:0007669"/>
    <property type="project" value="InterPro"/>
</dbReference>
<feature type="transmembrane region" description="Helical" evidence="4">
    <location>
        <begin position="128"/>
        <end position="146"/>
    </location>
</feature>
<dbReference type="Pfam" id="PF01011">
    <property type="entry name" value="PQQ"/>
    <property type="match status" value="1"/>
</dbReference>
<evidence type="ECO:0000256" key="3">
    <source>
        <dbReference type="ARBA" id="ARBA00023002"/>
    </source>
</evidence>
<dbReference type="EMBL" id="JAAQYX010000024">
    <property type="protein sequence ID" value="NNB50909.1"/>
    <property type="molecule type" value="Genomic_DNA"/>
</dbReference>
<feature type="transmembrane region" description="Helical" evidence="4">
    <location>
        <begin position="48"/>
        <end position="65"/>
    </location>
</feature>
<evidence type="ECO:0000256" key="1">
    <source>
        <dbReference type="ARBA" id="ARBA00001931"/>
    </source>
</evidence>
<keyword evidence="4" id="KW-0812">Transmembrane</keyword>
<dbReference type="InterPro" id="IPR018391">
    <property type="entry name" value="PQQ_b-propeller_rpt"/>
</dbReference>
<dbReference type="InterPro" id="IPR017511">
    <property type="entry name" value="PQQ_mDH"/>
</dbReference>
<evidence type="ECO:0000313" key="7">
    <source>
        <dbReference type="Proteomes" id="UP000564604"/>
    </source>
</evidence>
<keyword evidence="4" id="KW-0472">Membrane</keyword>
<dbReference type="CDD" id="cd10280">
    <property type="entry name" value="PQQ_mGDH"/>
    <property type="match status" value="1"/>
</dbReference>
<feature type="domain" description="Pyrrolo-quinoline quinone repeat" evidence="5">
    <location>
        <begin position="172"/>
        <end position="768"/>
    </location>
</feature>
<dbReference type="EC" id="1.1.-.-" evidence="6"/>
<dbReference type="InterPro" id="IPR011047">
    <property type="entry name" value="Quinoprotein_ADH-like_sf"/>
</dbReference>
<dbReference type="NCBIfam" id="TIGR03074">
    <property type="entry name" value="PQQ_membr_DH"/>
    <property type="match status" value="1"/>
</dbReference>
<comment type="similarity">
    <text evidence="2">Belongs to the bacterial PQQ dehydrogenase family.</text>
</comment>
<reference evidence="6 7" key="1">
    <citation type="journal article" date="2020" name="Front. Microbiol.">
        <title>Genetic Organization of the aprX-lipA2 Operon Affects the Proteolytic Potential of Pseudomonas Species in Milk.</title>
        <authorList>
            <person name="Maier C."/>
            <person name="Huptas C."/>
            <person name="von Neubeck M."/>
            <person name="Scherer S."/>
            <person name="Wenning M."/>
            <person name="Lucking G."/>
        </authorList>
    </citation>
    <scope>NUCLEOTIDE SEQUENCE [LARGE SCALE GENOMIC DNA]</scope>
    <source>
        <strain evidence="6 7">WS 5094</strain>
    </source>
</reference>
<gene>
    <name evidence="6" type="ORF">HBN89_16780</name>
</gene>
<keyword evidence="3 6" id="KW-0560">Oxidoreductase</keyword>
<feature type="transmembrane region" description="Helical" evidence="4">
    <location>
        <begin position="21"/>
        <end position="42"/>
    </location>
</feature>